<organism evidence="4 9">
    <name type="scientific">Azospirillum argentinense</name>
    <dbReference type="NCBI Taxonomy" id="2970906"/>
    <lineage>
        <taxon>Bacteria</taxon>
        <taxon>Pseudomonadati</taxon>
        <taxon>Pseudomonadota</taxon>
        <taxon>Alphaproteobacteria</taxon>
        <taxon>Rhodospirillales</taxon>
        <taxon>Azospirillaceae</taxon>
        <taxon>Azospirillum</taxon>
    </lineage>
</organism>
<dbReference type="CDD" id="cd07043">
    <property type="entry name" value="STAS_anti-anti-sigma_factors"/>
    <property type="match status" value="1"/>
</dbReference>
<name>A0A060DNV0_9PROT</name>
<evidence type="ECO:0000313" key="8">
    <source>
        <dbReference type="EMBL" id="QCN95792.1"/>
    </source>
</evidence>
<dbReference type="EMBL" id="CP007793">
    <property type="protein sequence ID" value="AIB12793.1"/>
    <property type="molecule type" value="Genomic_DNA"/>
</dbReference>
<feature type="domain" description="STAS" evidence="3">
    <location>
        <begin position="1"/>
        <end position="101"/>
    </location>
</feature>
<dbReference type="PROSITE" id="PS50801">
    <property type="entry name" value="STAS"/>
    <property type="match status" value="1"/>
</dbReference>
<dbReference type="EMBL" id="CP032321">
    <property type="protein sequence ID" value="QCN95792.1"/>
    <property type="molecule type" value="Genomic_DNA"/>
</dbReference>
<accession>A0A060DNV0</accession>
<dbReference type="EMBL" id="JBJLSN010000018">
    <property type="protein sequence ID" value="MFL7902398.1"/>
    <property type="molecule type" value="Genomic_DNA"/>
</dbReference>
<sequence>MDYGIEDKEQETLVRLRGRLTFNDHAKLRALIREMLQNKAKRQVLDLSTLEFVDSAGIGMLLIAREEMANADKQLVLRSAAGQVKRVLTVAQLNKIVTIED</sequence>
<dbReference type="EMBL" id="POWG01000018">
    <property type="protein sequence ID" value="PNQ97563.1"/>
    <property type="molecule type" value="Genomic_DNA"/>
</dbReference>
<dbReference type="InterPro" id="IPR058548">
    <property type="entry name" value="MlaB-like_STAS"/>
</dbReference>
<dbReference type="GO" id="GO:0043856">
    <property type="term" value="F:anti-sigma factor antagonist activity"/>
    <property type="evidence" value="ECO:0007669"/>
    <property type="project" value="InterPro"/>
</dbReference>
<dbReference type="RefSeq" id="WP_014241675.1">
    <property type="nucleotide sequence ID" value="NZ_CP007793.1"/>
</dbReference>
<evidence type="ECO:0000313" key="7">
    <source>
        <dbReference type="EMBL" id="PNQ97563.1"/>
    </source>
</evidence>
<dbReference type="Proteomes" id="UP000298595">
    <property type="component" value="Chromosome"/>
</dbReference>
<reference evidence="6 13" key="5">
    <citation type="submission" date="2024-11" db="EMBL/GenBank/DDBJ databases">
        <title>Draft genome sequences of two bacteria associated to sugarcane roots in Colombia.</title>
        <authorList>
            <person name="Pardo-Diaz S."/>
            <person name="Masmela-Mendoza J."/>
            <person name="Delgadillo-Duran P."/>
            <person name="Bautista E.J."/>
            <person name="Rojas-Tapias D.F."/>
        </authorList>
    </citation>
    <scope>NUCLEOTIDE SEQUENCE [LARGE SCALE GENOMIC DNA]</scope>
    <source>
        <strain evidence="6 13">Ap18</strain>
    </source>
</reference>
<dbReference type="Proteomes" id="UP000325333">
    <property type="component" value="Unassembled WGS sequence"/>
</dbReference>
<dbReference type="PANTHER" id="PTHR33495">
    <property type="entry name" value="ANTI-SIGMA FACTOR ANTAGONIST TM_1081-RELATED-RELATED"/>
    <property type="match status" value="1"/>
</dbReference>
<dbReference type="Proteomes" id="UP001628281">
    <property type="component" value="Unassembled WGS sequence"/>
</dbReference>
<evidence type="ECO:0000313" key="10">
    <source>
        <dbReference type="Proteomes" id="UP000236268"/>
    </source>
</evidence>
<reference evidence="8 11" key="3">
    <citation type="submission" date="2018-09" db="EMBL/GenBank/DDBJ databases">
        <title>Whole genome based analysis of evolution and adaptive divergence in Indian and Brazilian strains of Azospirillum brasilense.</title>
        <authorList>
            <person name="Singh C."/>
            <person name="Tripathi A.K."/>
        </authorList>
    </citation>
    <scope>NUCLEOTIDE SEQUENCE [LARGE SCALE GENOMIC DNA]</scope>
    <source>
        <strain evidence="8 11">MTCC4035</strain>
    </source>
</reference>
<gene>
    <name evidence="4" type="ORF">ABAZ39_12495</name>
    <name evidence="6" type="ORF">ACJ41P_14780</name>
    <name evidence="7" type="ORF">C1S70_17240</name>
    <name evidence="8" type="ORF">D3093_11285</name>
    <name evidence="5" type="ORF">FH063_006578</name>
</gene>
<protein>
    <recommendedName>
        <fullName evidence="2">Anti-sigma factor antagonist</fullName>
    </recommendedName>
</protein>
<comment type="similarity">
    <text evidence="1 2">Belongs to the anti-sigma-factor antagonist family.</text>
</comment>
<reference evidence="5 12" key="4">
    <citation type="submission" date="2019-07" db="EMBL/GenBank/DDBJ databases">
        <title>Genome sequencing of the stress-tolerant strain Azospirillum brasilense Az19.</title>
        <authorList>
            <person name="Maroniche G.A."/>
            <person name="Garcia J.E."/>
            <person name="Pagnussat L."/>
            <person name="Amenta M."/>
            <person name="Creus C.M."/>
        </authorList>
    </citation>
    <scope>NUCLEOTIDE SEQUENCE [LARGE SCALE GENOMIC DNA]</scope>
    <source>
        <strain evidence="5 12">Az19</strain>
    </source>
</reference>
<dbReference type="Proteomes" id="UP000236268">
    <property type="component" value="Unassembled WGS sequence"/>
</dbReference>
<dbReference type="SUPFAM" id="SSF52091">
    <property type="entry name" value="SpoIIaa-like"/>
    <property type="match status" value="1"/>
</dbReference>
<evidence type="ECO:0000313" key="5">
    <source>
        <dbReference type="EMBL" id="KAA1054322.1"/>
    </source>
</evidence>
<dbReference type="KEGG" id="abq:ABAZ39_12495"/>
<evidence type="ECO:0000256" key="1">
    <source>
        <dbReference type="ARBA" id="ARBA00009013"/>
    </source>
</evidence>
<evidence type="ECO:0000313" key="6">
    <source>
        <dbReference type="EMBL" id="MFL7902398.1"/>
    </source>
</evidence>
<dbReference type="Pfam" id="PF13466">
    <property type="entry name" value="STAS_2"/>
    <property type="match status" value="1"/>
</dbReference>
<dbReference type="NCBIfam" id="TIGR00377">
    <property type="entry name" value="ant_ant_sig"/>
    <property type="match status" value="1"/>
</dbReference>
<evidence type="ECO:0000313" key="4">
    <source>
        <dbReference type="EMBL" id="AIB12793.1"/>
    </source>
</evidence>
<proteinExistence type="inferred from homology"/>
<evidence type="ECO:0000259" key="3">
    <source>
        <dbReference type="PROSITE" id="PS50801"/>
    </source>
</evidence>
<evidence type="ECO:0000313" key="12">
    <source>
        <dbReference type="Proteomes" id="UP000325333"/>
    </source>
</evidence>
<keyword evidence="13" id="KW-1185">Reference proteome</keyword>
<dbReference type="AlphaFoldDB" id="A0A060DNV0"/>
<reference evidence="4 9" key="1">
    <citation type="journal article" date="2014" name="Genome Announc.">
        <title>Complete Genome Sequence of the Model Rhizosphere Strain Azospirillum brasilense Az39, Successfully Applied in Agriculture.</title>
        <authorList>
            <person name="Rivera D."/>
            <person name="Revale S."/>
            <person name="Molina R."/>
            <person name="Gualpa J."/>
            <person name="Puente M."/>
            <person name="Maroniche G."/>
            <person name="Paris G."/>
            <person name="Baker D."/>
            <person name="Clavijo B."/>
            <person name="McLay K."/>
            <person name="Spaepen S."/>
            <person name="Perticari A."/>
            <person name="Vazquez M."/>
            <person name="Wisniewski-Dye F."/>
            <person name="Watkins C."/>
            <person name="Martinez-Abarca F."/>
            <person name="Vanderleyden J."/>
            <person name="Cassan F."/>
        </authorList>
    </citation>
    <scope>NUCLEOTIDE SEQUENCE [LARGE SCALE GENOMIC DNA]</scope>
    <source>
        <strain evidence="4 9">Az39</strain>
    </source>
</reference>
<dbReference type="InterPro" id="IPR003658">
    <property type="entry name" value="Anti-sigma_ant"/>
</dbReference>
<evidence type="ECO:0000313" key="13">
    <source>
        <dbReference type="Proteomes" id="UP001628281"/>
    </source>
</evidence>
<dbReference type="KEGG" id="aare:D3093_11285"/>
<dbReference type="Gene3D" id="3.30.750.24">
    <property type="entry name" value="STAS domain"/>
    <property type="match status" value="1"/>
</dbReference>
<dbReference type="Proteomes" id="UP000027186">
    <property type="component" value="Chromosome"/>
</dbReference>
<dbReference type="InterPro" id="IPR036513">
    <property type="entry name" value="STAS_dom_sf"/>
</dbReference>
<evidence type="ECO:0000313" key="11">
    <source>
        <dbReference type="Proteomes" id="UP000298595"/>
    </source>
</evidence>
<dbReference type="InterPro" id="IPR002645">
    <property type="entry name" value="STAS_dom"/>
</dbReference>
<dbReference type="EMBL" id="VEWN01000010">
    <property type="protein sequence ID" value="KAA1054322.1"/>
    <property type="molecule type" value="Genomic_DNA"/>
</dbReference>
<evidence type="ECO:0000313" key="9">
    <source>
        <dbReference type="Proteomes" id="UP000027186"/>
    </source>
</evidence>
<evidence type="ECO:0000256" key="2">
    <source>
        <dbReference type="RuleBase" id="RU003749"/>
    </source>
</evidence>
<reference evidence="7 10" key="2">
    <citation type="submission" date="2018-01" db="EMBL/GenBank/DDBJ databases">
        <title>Whole genome sequence of Azospirillum brasilense REC3 isolated from strawberry roots.</title>
        <authorList>
            <person name="Fontana C.A."/>
            <person name="Salazar S.M."/>
            <person name="Bassi D."/>
            <person name="Puglisi E."/>
            <person name="Lovaisa N.C."/>
            <person name="Toffoli L.M."/>
            <person name="Pedraza R."/>
            <person name="Cocconcelli P.S."/>
        </authorList>
    </citation>
    <scope>NUCLEOTIDE SEQUENCE [LARGE SCALE GENOMIC DNA]</scope>
    <source>
        <strain evidence="7 10">REC3</strain>
    </source>
</reference>